<feature type="compositionally biased region" description="Low complexity" evidence="4">
    <location>
        <begin position="159"/>
        <end position="175"/>
    </location>
</feature>
<dbReference type="CDD" id="cd00037">
    <property type="entry name" value="CLECT"/>
    <property type="match status" value="1"/>
</dbReference>
<dbReference type="OrthoDB" id="10059571at2759"/>
<dbReference type="PROSITE" id="PS50041">
    <property type="entry name" value="C_TYPE_LECTIN_2"/>
    <property type="match status" value="1"/>
</dbReference>
<dbReference type="RefSeq" id="XP_019633214.1">
    <property type="nucleotide sequence ID" value="XM_019777655.1"/>
</dbReference>
<feature type="compositionally biased region" description="Pro residues" evidence="4">
    <location>
        <begin position="127"/>
        <end position="136"/>
    </location>
</feature>
<dbReference type="Pfam" id="PF01391">
    <property type="entry name" value="Collagen"/>
    <property type="match status" value="1"/>
</dbReference>
<evidence type="ECO:0000256" key="2">
    <source>
        <dbReference type="ARBA" id="ARBA00022837"/>
    </source>
</evidence>
<gene>
    <name evidence="7" type="primary">LOC109476654</name>
</gene>
<keyword evidence="6" id="KW-1185">Reference proteome</keyword>
<evidence type="ECO:0000256" key="1">
    <source>
        <dbReference type="ARBA" id="ARBA00022734"/>
    </source>
</evidence>
<dbReference type="PANTHER" id="PTHR22799">
    <property type="entry name" value="TETRANECTIN-RELATED"/>
    <property type="match status" value="1"/>
</dbReference>
<dbReference type="InterPro" id="IPR016186">
    <property type="entry name" value="C-type_lectin-like/link_sf"/>
</dbReference>
<protein>
    <submittedName>
        <fullName evidence="7">Collagen alpha-1(I) chain-like</fullName>
    </submittedName>
</protein>
<accession>A0A6P4ZGT9</accession>
<feature type="region of interest" description="Disordered" evidence="4">
    <location>
        <begin position="28"/>
        <end position="225"/>
    </location>
</feature>
<dbReference type="PANTHER" id="PTHR22799:SF6">
    <property type="entry name" value="C-TYPE LECTIN DOMAIN FAMILY 4 MEMBER M-LIKE"/>
    <property type="match status" value="1"/>
</dbReference>
<dbReference type="SUPFAM" id="SSF56436">
    <property type="entry name" value="C-type lectin-like"/>
    <property type="match status" value="1"/>
</dbReference>
<dbReference type="InterPro" id="IPR051663">
    <property type="entry name" value="CLec_Tetranectin-domain"/>
</dbReference>
<keyword evidence="2" id="KW-0106">Calcium</keyword>
<feature type="compositionally biased region" description="Gly residues" evidence="4">
    <location>
        <begin position="137"/>
        <end position="149"/>
    </location>
</feature>
<feature type="compositionally biased region" description="Pro residues" evidence="4">
    <location>
        <begin position="196"/>
        <end position="205"/>
    </location>
</feature>
<evidence type="ECO:0000259" key="5">
    <source>
        <dbReference type="PROSITE" id="PS50041"/>
    </source>
</evidence>
<evidence type="ECO:0000256" key="4">
    <source>
        <dbReference type="SAM" id="MobiDB-lite"/>
    </source>
</evidence>
<reference evidence="7" key="1">
    <citation type="submission" date="2025-08" db="UniProtKB">
        <authorList>
            <consortium name="RefSeq"/>
        </authorList>
    </citation>
    <scope>IDENTIFICATION</scope>
    <source>
        <tissue evidence="7">Gonad</tissue>
    </source>
</reference>
<dbReference type="SMART" id="SM00034">
    <property type="entry name" value="CLECT"/>
    <property type="match status" value="1"/>
</dbReference>
<dbReference type="Proteomes" id="UP000515135">
    <property type="component" value="Unplaced"/>
</dbReference>
<organism evidence="6 7">
    <name type="scientific">Branchiostoma belcheri</name>
    <name type="common">Amphioxus</name>
    <dbReference type="NCBI Taxonomy" id="7741"/>
    <lineage>
        <taxon>Eukaryota</taxon>
        <taxon>Metazoa</taxon>
        <taxon>Chordata</taxon>
        <taxon>Cephalochordata</taxon>
        <taxon>Leptocardii</taxon>
        <taxon>Amphioxiformes</taxon>
        <taxon>Branchiostomatidae</taxon>
        <taxon>Branchiostoma</taxon>
    </lineage>
</organism>
<dbReference type="GeneID" id="109476654"/>
<dbReference type="InterPro" id="IPR016187">
    <property type="entry name" value="CTDL_fold"/>
</dbReference>
<dbReference type="InterPro" id="IPR001304">
    <property type="entry name" value="C-type_lectin-like"/>
</dbReference>
<dbReference type="AlphaFoldDB" id="A0A6P4ZGT9"/>
<feature type="compositionally biased region" description="Gly residues" evidence="4">
    <location>
        <begin position="184"/>
        <end position="195"/>
    </location>
</feature>
<dbReference type="Pfam" id="PF00059">
    <property type="entry name" value="Lectin_C"/>
    <property type="match status" value="1"/>
</dbReference>
<feature type="domain" description="C-type lectin" evidence="5">
    <location>
        <begin position="242"/>
        <end position="339"/>
    </location>
</feature>
<keyword evidence="3" id="KW-0176">Collagen</keyword>
<dbReference type="Gene3D" id="3.10.100.10">
    <property type="entry name" value="Mannose-Binding Protein A, subunit A"/>
    <property type="match status" value="1"/>
</dbReference>
<keyword evidence="1" id="KW-0430">Lectin</keyword>
<name>A0A6P4ZGT9_BRABE</name>
<evidence type="ECO:0000313" key="6">
    <source>
        <dbReference type="Proteomes" id="UP000515135"/>
    </source>
</evidence>
<sequence length="376" mass="37982">MEKKFVEVQKRNNKTELRVAELEQMCVSPVPPEEKRTIGPVGTVSSGPPGPPGPTGQKGAMGPVGPASAGRPGPPGPPGLRGAMGPLGPKGEEGAMGPVGPASVGPPGPIGPPGQRGAMGPVGPGSAGPPGPPGPPGQKGGMGPVGPGSAGPPGPPGAPGQKGAMGPVGPRSAGPTGPPAPPGQKGGMGPVGPGSAGPPGPPGPPGQKGTMGPVGPGPIGRPGQQVLVPAGPRRWCETGDCPKGICYKVFNTLWNFSKATATCRRDGGTLVMPRDAETNDLLISLYKAAISRGSGFWLGLSHEREEGVFEWADGSRIGVYTLWSPHEPKKGNFVDHKDCCVPRRHGQALTDTAGRSPMILYRCPRYDNERHYVHAA</sequence>
<dbReference type="KEGG" id="bbel:109476654"/>
<evidence type="ECO:0000313" key="7">
    <source>
        <dbReference type="RefSeq" id="XP_019633214.1"/>
    </source>
</evidence>
<dbReference type="GO" id="GO:0030246">
    <property type="term" value="F:carbohydrate binding"/>
    <property type="evidence" value="ECO:0007669"/>
    <property type="project" value="UniProtKB-KW"/>
</dbReference>
<feature type="compositionally biased region" description="Low complexity" evidence="4">
    <location>
        <begin position="80"/>
        <end position="103"/>
    </location>
</feature>
<dbReference type="InterPro" id="IPR008160">
    <property type="entry name" value="Collagen"/>
</dbReference>
<proteinExistence type="predicted"/>
<dbReference type="GO" id="GO:0005581">
    <property type="term" value="C:collagen trimer"/>
    <property type="evidence" value="ECO:0007669"/>
    <property type="project" value="UniProtKB-KW"/>
</dbReference>
<evidence type="ECO:0000256" key="3">
    <source>
        <dbReference type="ARBA" id="ARBA00023119"/>
    </source>
</evidence>